<keyword evidence="4" id="KW-1185">Reference proteome</keyword>
<feature type="transmembrane region" description="Helical" evidence="1">
    <location>
        <begin position="148"/>
        <end position="167"/>
    </location>
</feature>
<dbReference type="Pfam" id="PF12679">
    <property type="entry name" value="ABC2_membrane_2"/>
    <property type="match status" value="1"/>
</dbReference>
<feature type="transmembrane region" description="Helical" evidence="1">
    <location>
        <begin position="20"/>
        <end position="37"/>
    </location>
</feature>
<feature type="transmembrane region" description="Helical" evidence="1">
    <location>
        <begin position="231"/>
        <end position="247"/>
    </location>
</feature>
<feature type="domain" description="ABC-type uncharacterised transport system" evidence="2">
    <location>
        <begin position="454"/>
        <end position="696"/>
    </location>
</feature>
<dbReference type="InterPro" id="IPR019196">
    <property type="entry name" value="ABC_transp_unknown"/>
</dbReference>
<name>A0ABS1R0L8_9SPHI</name>
<dbReference type="RefSeq" id="WP_202102025.1">
    <property type="nucleotide sequence ID" value="NZ_JAERTY010000003.1"/>
</dbReference>
<keyword evidence="1" id="KW-1133">Transmembrane helix</keyword>
<protein>
    <submittedName>
        <fullName evidence="3">Gldg family protein</fullName>
    </submittedName>
</protein>
<gene>
    <name evidence="3" type="ORF">JKG61_05720</name>
</gene>
<dbReference type="PANTHER" id="PTHR37305:SF1">
    <property type="entry name" value="MEMBRANE PROTEIN"/>
    <property type="match status" value="1"/>
</dbReference>
<evidence type="ECO:0000313" key="4">
    <source>
        <dbReference type="Proteomes" id="UP000625283"/>
    </source>
</evidence>
<dbReference type="PANTHER" id="PTHR37305">
    <property type="entry name" value="INTEGRAL MEMBRANE PROTEIN-RELATED"/>
    <property type="match status" value="1"/>
</dbReference>
<feature type="transmembrane region" description="Helical" evidence="1">
    <location>
        <begin position="267"/>
        <end position="288"/>
    </location>
</feature>
<dbReference type="Proteomes" id="UP000625283">
    <property type="component" value="Unassembled WGS sequence"/>
</dbReference>
<sequence>MKTILRIARVELSSLFYSPIAWFLLILFLIQCALVYTGKLESQVNGQELGRDIQNLTFDIFANPQQRGLFIIDVLKNLYLYIPLITMGLISRETHSGTIKLLFSSPVKLSSIVLGKYGAMLVFNLCMILMLGIIVTFAFFQIESLDLGMIFSGLFGIYLLLSAYAAIGLFMSCLSTYQVVAAIATFSILALLNFVGTLWQDVDFVRDLTDYLSISGRTESMIMGLMTTRDVLYYLLITAMFLSFAWLKLQGQRKSSTLLQSISKNSLVLLLVLVIGHFTSKPGYIGYWDTTRTQMNTLSVGAQQTLKEIGDEPLEVTTYVNLLDQTYIFSTPKSINAGKKRWERYLRFKPNIKLDYVYYYDSVRTRDLHSNNPGMNLDEIAQKYAKSYKINLDRFKKPEEIRKIIDLYPEKNRVVMHLKLNGKETFLRTFNDTQFWPSETETAAALKRLTVDLPRIAFLQGEGERSIDKMGDRHYKLITSEINVRAALINQGFDPESLTLKGGESIPEGITALVIADPRSEFEPEVLDKIQQYIDEGGNLLLAGEPGKQSVLKPILDRLGVQMMDGILVQEDKNFSPDEVKSLITSLGASFGRYVTRLMNLKEKISTRGVAGLTYSNDSDFLIQPLLVTDAEVSWNKVGKLVLDSTDIVYNPEAGDEKKSHPTALALTRDVNGKEQRILVTGDADFLSNIEQGRSYPKTGNAEFYQGFLGWFSYGQFPIEPTWPDPIDNSFHLTGDGVSVVKWIMLGLIPGLLLLMGSVLLIRRKRK</sequence>
<dbReference type="EMBL" id="JAERTY010000003">
    <property type="protein sequence ID" value="MBL1408244.1"/>
    <property type="molecule type" value="Genomic_DNA"/>
</dbReference>
<keyword evidence="1" id="KW-0472">Membrane</keyword>
<feature type="transmembrane region" description="Helical" evidence="1">
    <location>
        <begin position="117"/>
        <end position="142"/>
    </location>
</feature>
<reference evidence="3 4" key="1">
    <citation type="submission" date="2021-01" db="EMBL/GenBank/DDBJ databases">
        <title>C459-1 draft genome sequence.</title>
        <authorList>
            <person name="Zhang X.-F."/>
        </authorList>
    </citation>
    <scope>NUCLEOTIDE SEQUENCE [LARGE SCALE GENOMIC DNA]</scope>
    <source>
        <strain evidence="4">C459-1</strain>
    </source>
</reference>
<proteinExistence type="predicted"/>
<comment type="caution">
    <text evidence="3">The sequence shown here is derived from an EMBL/GenBank/DDBJ whole genome shotgun (WGS) entry which is preliminary data.</text>
</comment>
<evidence type="ECO:0000313" key="3">
    <source>
        <dbReference type="EMBL" id="MBL1408244.1"/>
    </source>
</evidence>
<organism evidence="3 4">
    <name type="scientific">Sphingobacterium faecale</name>
    <dbReference type="NCBI Taxonomy" id="2803775"/>
    <lineage>
        <taxon>Bacteria</taxon>
        <taxon>Pseudomonadati</taxon>
        <taxon>Bacteroidota</taxon>
        <taxon>Sphingobacteriia</taxon>
        <taxon>Sphingobacteriales</taxon>
        <taxon>Sphingobacteriaceae</taxon>
        <taxon>Sphingobacterium</taxon>
    </lineage>
</organism>
<keyword evidence="1" id="KW-0812">Transmembrane</keyword>
<feature type="transmembrane region" description="Helical" evidence="1">
    <location>
        <begin position="179"/>
        <end position="199"/>
    </location>
</feature>
<dbReference type="Pfam" id="PF09822">
    <property type="entry name" value="ABC_transp_aux"/>
    <property type="match status" value="1"/>
</dbReference>
<accession>A0ABS1R0L8</accession>
<feature type="transmembrane region" description="Helical" evidence="1">
    <location>
        <begin position="743"/>
        <end position="762"/>
    </location>
</feature>
<evidence type="ECO:0000259" key="2">
    <source>
        <dbReference type="Pfam" id="PF09822"/>
    </source>
</evidence>
<evidence type="ECO:0000256" key="1">
    <source>
        <dbReference type="SAM" id="Phobius"/>
    </source>
</evidence>